<dbReference type="PANTHER" id="PTHR12110">
    <property type="entry name" value="HYDROXYPYRUVATE ISOMERASE"/>
    <property type="match status" value="1"/>
</dbReference>
<evidence type="ECO:0000259" key="1">
    <source>
        <dbReference type="Pfam" id="PF01261"/>
    </source>
</evidence>
<evidence type="ECO:0000313" key="2">
    <source>
        <dbReference type="EMBL" id="RZS57940.1"/>
    </source>
</evidence>
<dbReference type="Gene3D" id="3.20.20.150">
    <property type="entry name" value="Divalent-metal-dependent TIM barrel enzymes"/>
    <property type="match status" value="1"/>
</dbReference>
<reference evidence="2 3" key="1">
    <citation type="submission" date="2019-02" db="EMBL/GenBank/DDBJ databases">
        <title>Genomic Encyclopedia of Type Strains, Phase IV (KMG-IV): sequencing the most valuable type-strain genomes for metagenomic binning, comparative biology and taxonomic classification.</title>
        <authorList>
            <person name="Goeker M."/>
        </authorList>
    </citation>
    <scope>NUCLEOTIDE SEQUENCE [LARGE SCALE GENOMIC DNA]</scope>
    <source>
        <strain evidence="2 3">DSM 10617</strain>
    </source>
</reference>
<feature type="domain" description="Xylose isomerase-like TIM barrel" evidence="1">
    <location>
        <begin position="21"/>
        <end position="250"/>
    </location>
</feature>
<sequence>MTRRYALAQLMALPLNPAQMIQLAADTGCSAVGIRLLPTAPGGIHHPLMHDAAGRREALAAMRDTGVRVLDLEVARIDTDFDVGRFEPFLACGAELGAAHVLVAGDDPDEARLSASFAAFCAAAARHGLSANLEFMPWTAVPSLGVAQRIVQTVDQPNAAVLVDALHFARSPSNLDDLAGWPRQRLNYAQICDGLVPGPSTVAGLIHDARCERLLPGEGGIDLVELFARLPADLPISIEVPSESRSAALGHKAWARLAIAATDPVLAAADARRAQRSAAQAQPGG</sequence>
<proteinExistence type="predicted"/>
<keyword evidence="2" id="KW-0413">Isomerase</keyword>
<gene>
    <name evidence="2" type="ORF">EV685_0214</name>
</gene>
<dbReference type="InterPro" id="IPR036237">
    <property type="entry name" value="Xyl_isomerase-like_sf"/>
</dbReference>
<protein>
    <submittedName>
        <fullName evidence="2">Sugar phosphate isomerase/epimerase</fullName>
    </submittedName>
</protein>
<evidence type="ECO:0000313" key="3">
    <source>
        <dbReference type="Proteomes" id="UP000293433"/>
    </source>
</evidence>
<dbReference type="AlphaFoldDB" id="A0A4V2EX18"/>
<dbReference type="Proteomes" id="UP000293433">
    <property type="component" value="Unassembled WGS sequence"/>
</dbReference>
<name>A0A4V2EX18_9BURK</name>
<organism evidence="2 3">
    <name type="scientific">Sphaerotilus mobilis</name>
    <dbReference type="NCBI Taxonomy" id="47994"/>
    <lineage>
        <taxon>Bacteria</taxon>
        <taxon>Pseudomonadati</taxon>
        <taxon>Pseudomonadota</taxon>
        <taxon>Betaproteobacteria</taxon>
        <taxon>Burkholderiales</taxon>
        <taxon>Sphaerotilaceae</taxon>
        <taxon>Sphaerotilus</taxon>
    </lineage>
</organism>
<keyword evidence="3" id="KW-1185">Reference proteome</keyword>
<dbReference type="InterPro" id="IPR050312">
    <property type="entry name" value="IolE/XylAMocC-like"/>
</dbReference>
<accession>A0A4V2EX18</accession>
<dbReference type="Pfam" id="PF01261">
    <property type="entry name" value="AP_endonuc_2"/>
    <property type="match status" value="1"/>
</dbReference>
<dbReference type="EMBL" id="SGWV01000007">
    <property type="protein sequence ID" value="RZS57940.1"/>
    <property type="molecule type" value="Genomic_DNA"/>
</dbReference>
<dbReference type="OrthoDB" id="9072761at2"/>
<comment type="caution">
    <text evidence="2">The sequence shown here is derived from an EMBL/GenBank/DDBJ whole genome shotgun (WGS) entry which is preliminary data.</text>
</comment>
<dbReference type="GO" id="GO:0016853">
    <property type="term" value="F:isomerase activity"/>
    <property type="evidence" value="ECO:0007669"/>
    <property type="project" value="UniProtKB-KW"/>
</dbReference>
<dbReference type="InterPro" id="IPR013022">
    <property type="entry name" value="Xyl_isomerase-like_TIM-brl"/>
</dbReference>
<dbReference type="PANTHER" id="PTHR12110:SF48">
    <property type="entry name" value="BLL3656 PROTEIN"/>
    <property type="match status" value="1"/>
</dbReference>
<dbReference type="RefSeq" id="WP_130480149.1">
    <property type="nucleotide sequence ID" value="NZ_SGWV01000007.1"/>
</dbReference>
<dbReference type="SUPFAM" id="SSF51658">
    <property type="entry name" value="Xylose isomerase-like"/>
    <property type="match status" value="1"/>
</dbReference>